<evidence type="ECO:0000313" key="3">
    <source>
        <dbReference type="EMBL" id="MDP2522306.1"/>
    </source>
</evidence>
<dbReference type="EMBL" id="JAUYVO010000004">
    <property type="protein sequence ID" value="MDP2522306.1"/>
    <property type="molecule type" value="Genomic_DNA"/>
</dbReference>
<proteinExistence type="predicted"/>
<keyword evidence="1" id="KW-0732">Signal</keyword>
<keyword evidence="5" id="KW-1185">Reference proteome</keyword>
<dbReference type="EMBL" id="JAUOPG010000004">
    <property type="protein sequence ID" value="MDO6453551.1"/>
    <property type="molecule type" value="Genomic_DNA"/>
</dbReference>
<feature type="chain" id="PRO_5043914000" evidence="1">
    <location>
        <begin position="22"/>
        <end position="182"/>
    </location>
</feature>
<gene>
    <name evidence="2" type="ORF">Q4490_08235</name>
    <name evidence="3" type="ORF">Q8W30_06935</name>
</gene>
<sequence>MRIRRLTVCLLMAIMVNGCSSMNIEEFSNTQPHFVLDDYFLGTTHAWGLFEDRFGNVKRSFKVTINGSQQDGKLVLVEDFVYNDGETDQRIWTITQTGKNRYEGQADDIIGKAQGLVAGNALNWKYTMMLPVGGKSYKVKFNDWMFLQSDDVMINKATVSKWGIELGTVLLFFNKQPTNTHF</sequence>
<accession>A0AAW7XGJ7</accession>
<evidence type="ECO:0000256" key="1">
    <source>
        <dbReference type="SAM" id="SignalP"/>
    </source>
</evidence>
<evidence type="ECO:0000313" key="2">
    <source>
        <dbReference type="EMBL" id="MDO6453551.1"/>
    </source>
</evidence>
<dbReference type="Proteomes" id="UP001177341">
    <property type="component" value="Unassembled WGS sequence"/>
</dbReference>
<organism evidence="2 4">
    <name type="scientific">Neptunomonas phycophila</name>
    <dbReference type="NCBI Taxonomy" id="1572645"/>
    <lineage>
        <taxon>Bacteria</taxon>
        <taxon>Pseudomonadati</taxon>
        <taxon>Pseudomonadota</taxon>
        <taxon>Gammaproteobacteria</taxon>
        <taxon>Oceanospirillales</taxon>
        <taxon>Oceanospirillaceae</taxon>
        <taxon>Neptunomonas</taxon>
    </lineage>
</organism>
<feature type="signal peptide" evidence="1">
    <location>
        <begin position="1"/>
        <end position="21"/>
    </location>
</feature>
<protein>
    <submittedName>
        <fullName evidence="2">DUF3833 domain-containing protein</fullName>
    </submittedName>
</protein>
<dbReference type="AlphaFoldDB" id="A0AAW7XGJ7"/>
<dbReference type="RefSeq" id="WP_215151243.1">
    <property type="nucleotide sequence ID" value="NZ_CAXHZV010000004.1"/>
</dbReference>
<evidence type="ECO:0000313" key="5">
    <source>
        <dbReference type="Proteomes" id="UP001177341"/>
    </source>
</evidence>
<name>A0AAW7XGJ7_9GAMM</name>
<comment type="caution">
    <text evidence="2">The sequence shown here is derived from an EMBL/GenBank/DDBJ whole genome shotgun (WGS) entry which is preliminary data.</text>
</comment>
<dbReference type="Proteomes" id="UP001169862">
    <property type="component" value="Unassembled WGS sequence"/>
</dbReference>
<evidence type="ECO:0000313" key="4">
    <source>
        <dbReference type="Proteomes" id="UP001169862"/>
    </source>
</evidence>
<dbReference type="Pfam" id="PF12915">
    <property type="entry name" value="DUF3833"/>
    <property type="match status" value="1"/>
</dbReference>
<dbReference type="InterPro" id="IPR024409">
    <property type="entry name" value="DUF3833"/>
</dbReference>
<reference evidence="2" key="1">
    <citation type="submission" date="2023-07" db="EMBL/GenBank/DDBJ databases">
        <title>Genome content predicts the carbon catabolic preferences of heterotrophic bacteria.</title>
        <authorList>
            <person name="Gralka M."/>
        </authorList>
    </citation>
    <scope>NUCLEOTIDE SEQUENCE</scope>
    <source>
        <strain evidence="3">5G01</strain>
        <strain evidence="2">I2M16</strain>
    </source>
</reference>